<sequence>MAPTKQTARKSTGGKAPRKQVTAKSSARKTAAAAAGGAKVLKEKTKEKTVGKGKGRKSQATQKKAKGVDDGSRMDGA</sequence>
<feature type="compositionally biased region" description="Low complexity" evidence="4">
    <location>
        <begin position="22"/>
        <end position="39"/>
    </location>
</feature>
<evidence type="ECO:0000256" key="4">
    <source>
        <dbReference type="SAM" id="MobiDB-lite"/>
    </source>
</evidence>
<keyword evidence="3" id="KW-0238">DNA-binding</keyword>
<reference evidence="5 6" key="1">
    <citation type="submission" date="2024-01" db="EMBL/GenBank/DDBJ databases">
        <title>A draft genome for the cacao thread blight pathogen Marasmiellus scandens.</title>
        <authorList>
            <person name="Baruah I.K."/>
            <person name="Leung J."/>
            <person name="Bukari Y."/>
            <person name="Amoako-Attah I."/>
            <person name="Meinhardt L.W."/>
            <person name="Bailey B.A."/>
            <person name="Cohen S.P."/>
        </authorList>
    </citation>
    <scope>NUCLEOTIDE SEQUENCE [LARGE SCALE GENOMIC DNA]</scope>
    <source>
        <strain evidence="5 6">GH-19</strain>
    </source>
</reference>
<feature type="compositionally biased region" description="Basic and acidic residues" evidence="4">
    <location>
        <begin position="66"/>
        <end position="77"/>
    </location>
</feature>
<proteinExistence type="predicted"/>
<gene>
    <name evidence="5" type="ORF">VKT23_007316</name>
</gene>
<accession>A0ABR1JJH7</accession>
<evidence type="ECO:0000313" key="5">
    <source>
        <dbReference type="EMBL" id="KAK7462729.1"/>
    </source>
</evidence>
<evidence type="ECO:0000313" key="6">
    <source>
        <dbReference type="Proteomes" id="UP001498398"/>
    </source>
</evidence>
<keyword evidence="3" id="KW-0544">Nucleosome core</keyword>
<feature type="region of interest" description="Disordered" evidence="4">
    <location>
        <begin position="1"/>
        <end position="77"/>
    </location>
</feature>
<evidence type="ECO:0008006" key="7">
    <source>
        <dbReference type="Google" id="ProtNLM"/>
    </source>
</evidence>
<evidence type="ECO:0000256" key="2">
    <source>
        <dbReference type="ARBA" id="ARBA00022454"/>
    </source>
</evidence>
<dbReference type="Proteomes" id="UP001498398">
    <property type="component" value="Unassembled WGS sequence"/>
</dbReference>
<feature type="compositionally biased region" description="Basic and acidic residues" evidence="4">
    <location>
        <begin position="40"/>
        <end position="50"/>
    </location>
</feature>
<evidence type="ECO:0000256" key="1">
    <source>
        <dbReference type="ARBA" id="ARBA00004286"/>
    </source>
</evidence>
<dbReference type="InterPro" id="IPR000164">
    <property type="entry name" value="Histone_H3/CENP-A"/>
</dbReference>
<comment type="caution">
    <text evidence="5">The sequence shown here is derived from an EMBL/GenBank/DDBJ whole genome shotgun (WGS) entry which is preliminary data.</text>
</comment>
<dbReference type="EMBL" id="JBANRG010000010">
    <property type="protein sequence ID" value="KAK7462729.1"/>
    <property type="molecule type" value="Genomic_DNA"/>
</dbReference>
<protein>
    <recommendedName>
        <fullName evidence="7">Histone H3</fullName>
    </recommendedName>
</protein>
<keyword evidence="2" id="KW-0158">Chromosome</keyword>
<name>A0ABR1JJH7_9AGAR</name>
<organism evidence="5 6">
    <name type="scientific">Marasmiellus scandens</name>
    <dbReference type="NCBI Taxonomy" id="2682957"/>
    <lineage>
        <taxon>Eukaryota</taxon>
        <taxon>Fungi</taxon>
        <taxon>Dikarya</taxon>
        <taxon>Basidiomycota</taxon>
        <taxon>Agaricomycotina</taxon>
        <taxon>Agaricomycetes</taxon>
        <taxon>Agaricomycetidae</taxon>
        <taxon>Agaricales</taxon>
        <taxon>Marasmiineae</taxon>
        <taxon>Omphalotaceae</taxon>
        <taxon>Marasmiellus</taxon>
    </lineage>
</organism>
<evidence type="ECO:0000256" key="3">
    <source>
        <dbReference type="ARBA" id="ARBA00023269"/>
    </source>
</evidence>
<keyword evidence="6" id="KW-1185">Reference proteome</keyword>
<comment type="subcellular location">
    <subcellularLocation>
        <location evidence="1">Chromosome</location>
    </subcellularLocation>
</comment>
<dbReference type="PRINTS" id="PR00622">
    <property type="entry name" value="HISTONEH3"/>
</dbReference>
<feature type="compositionally biased region" description="Polar residues" evidence="4">
    <location>
        <begin position="1"/>
        <end position="10"/>
    </location>
</feature>